<dbReference type="STRING" id="86416.Clopa_1839"/>
<dbReference type="InterPro" id="IPR029756">
    <property type="entry name" value="MTH1187/YkoF-like"/>
</dbReference>
<sequence length="102" mass="11596">MVIADIAVMPLIPSVSEEELYKQVDAAIDYIKNSGLKYEIGAMSTTVEGEYDEVFELIKKVHRIPFEAGSERVITVVRIDEKKGGLIIDDKLKNYKNHRKNQ</sequence>
<comment type="similarity">
    <text evidence="1">Belongs to the UPF0045 family.</text>
</comment>
<accession>R4K4U4</accession>
<dbReference type="eggNOG" id="COG0011">
    <property type="taxonomic scope" value="Bacteria"/>
</dbReference>
<proteinExistence type="inferred from homology"/>
<dbReference type="NCBIfam" id="TIGR00106">
    <property type="entry name" value="MTH1187 family thiamine-binding protein"/>
    <property type="match status" value="1"/>
</dbReference>
<dbReference type="InterPro" id="IPR051614">
    <property type="entry name" value="UPF0045_domain"/>
</dbReference>
<evidence type="ECO:0000313" key="4">
    <source>
        <dbReference type="Proteomes" id="UP000013523"/>
    </source>
</evidence>
<dbReference type="Proteomes" id="UP000013523">
    <property type="component" value="Chromosome"/>
</dbReference>
<organism evidence="3 4">
    <name type="scientific">Clostridium pasteurianum BC1</name>
    <dbReference type="NCBI Taxonomy" id="86416"/>
    <lineage>
        <taxon>Bacteria</taxon>
        <taxon>Bacillati</taxon>
        <taxon>Bacillota</taxon>
        <taxon>Clostridia</taxon>
        <taxon>Eubacteriales</taxon>
        <taxon>Clostridiaceae</taxon>
        <taxon>Clostridium</taxon>
    </lineage>
</organism>
<evidence type="ECO:0000256" key="1">
    <source>
        <dbReference type="ARBA" id="ARBA00010272"/>
    </source>
</evidence>
<dbReference type="AlphaFoldDB" id="R4K4U4"/>
<dbReference type="PANTHER" id="PTHR33777:SF1">
    <property type="entry name" value="UPF0045 PROTEIN ECM15"/>
    <property type="match status" value="1"/>
</dbReference>
<dbReference type="RefSeq" id="WP_015615059.1">
    <property type="nucleotide sequence ID" value="NC_021182.1"/>
</dbReference>
<dbReference type="KEGG" id="cpas:Clopa_1839"/>
<dbReference type="GO" id="GO:0005829">
    <property type="term" value="C:cytosol"/>
    <property type="evidence" value="ECO:0007669"/>
    <property type="project" value="TreeGrafter"/>
</dbReference>
<feature type="domain" description="Thiamine-binding protein" evidence="2">
    <location>
        <begin position="4"/>
        <end position="95"/>
    </location>
</feature>
<gene>
    <name evidence="3" type="ORF">Clopa_1839</name>
</gene>
<dbReference type="Gene3D" id="3.30.70.930">
    <property type="match status" value="1"/>
</dbReference>
<dbReference type="PATRIC" id="fig|86416.3.peg.1813"/>
<dbReference type="InterPro" id="IPR002767">
    <property type="entry name" value="Thiamine_BP"/>
</dbReference>
<dbReference type="PANTHER" id="PTHR33777">
    <property type="entry name" value="UPF0045 PROTEIN ECM15"/>
    <property type="match status" value="1"/>
</dbReference>
<evidence type="ECO:0000259" key="2">
    <source>
        <dbReference type="Pfam" id="PF01910"/>
    </source>
</evidence>
<reference evidence="3 4" key="1">
    <citation type="submission" date="2012-01" db="EMBL/GenBank/DDBJ databases">
        <title>Complete sequence of chromosome of Clostridium pasteurianum BC1.</title>
        <authorList>
            <consortium name="US DOE Joint Genome Institute"/>
            <person name="Lucas S."/>
            <person name="Han J."/>
            <person name="Lapidus A."/>
            <person name="Cheng J.-F."/>
            <person name="Goodwin L."/>
            <person name="Pitluck S."/>
            <person name="Peters L."/>
            <person name="Mikhailova N."/>
            <person name="Teshima H."/>
            <person name="Detter J.C."/>
            <person name="Han C."/>
            <person name="Tapia R."/>
            <person name="Land M."/>
            <person name="Hauser L."/>
            <person name="Kyrpides N."/>
            <person name="Ivanova N."/>
            <person name="Pagani I."/>
            <person name="Dunn J."/>
            <person name="Taghavi S."/>
            <person name="Francis A."/>
            <person name="van der Lelie D."/>
            <person name="Woyke T."/>
        </authorList>
    </citation>
    <scope>NUCLEOTIDE SEQUENCE [LARGE SCALE GENOMIC DNA]</scope>
    <source>
        <strain evidence="3 4">BC1</strain>
    </source>
</reference>
<evidence type="ECO:0000313" key="3">
    <source>
        <dbReference type="EMBL" id="AGK96741.1"/>
    </source>
</evidence>
<keyword evidence="4" id="KW-1185">Reference proteome</keyword>
<dbReference type="OrthoDB" id="5886358at2"/>
<dbReference type="Pfam" id="PF01910">
    <property type="entry name" value="Thiamine_BP"/>
    <property type="match status" value="1"/>
</dbReference>
<dbReference type="EMBL" id="CP003261">
    <property type="protein sequence ID" value="AGK96741.1"/>
    <property type="molecule type" value="Genomic_DNA"/>
</dbReference>
<protein>
    <submittedName>
        <fullName evidence="3">Uncharacterized protein, MTH1187 family</fullName>
    </submittedName>
</protein>
<dbReference type="SUPFAM" id="SSF89957">
    <property type="entry name" value="MTH1187/YkoF-like"/>
    <property type="match status" value="1"/>
</dbReference>
<name>R4K4U4_CLOPA</name>
<dbReference type="HOGENOM" id="CLU_137479_2_0_9"/>